<proteinExistence type="predicted"/>
<gene>
    <name evidence="2" type="ORF">IHQ72_32105</name>
</gene>
<sequence>MRQQQRPFVVEIKQKRGLVKRPQSIWGGVDLAAIANDVAETKTDGAIAETTPQPIFPDEDVRSQPILTTGEVVSDAKHVTMPDASLPEPSMAEEAKIPETSNAPAGVRRTRSKKR</sequence>
<accession>A0ABY5QVW4</accession>
<dbReference type="Proteomes" id="UP001058098">
    <property type="component" value="Chromosome"/>
</dbReference>
<dbReference type="EMBL" id="CP062229">
    <property type="protein sequence ID" value="UVC15168.1"/>
    <property type="molecule type" value="Genomic_DNA"/>
</dbReference>
<organism evidence="2 3">
    <name type="scientific">Mesorhizobium onobrychidis</name>
    <dbReference type="NCBI Taxonomy" id="2775404"/>
    <lineage>
        <taxon>Bacteria</taxon>
        <taxon>Pseudomonadati</taxon>
        <taxon>Pseudomonadota</taxon>
        <taxon>Alphaproteobacteria</taxon>
        <taxon>Hyphomicrobiales</taxon>
        <taxon>Phyllobacteriaceae</taxon>
        <taxon>Mesorhizobium</taxon>
    </lineage>
</organism>
<evidence type="ECO:0000256" key="1">
    <source>
        <dbReference type="SAM" id="MobiDB-lite"/>
    </source>
</evidence>
<feature type="region of interest" description="Disordered" evidence="1">
    <location>
        <begin position="74"/>
        <end position="115"/>
    </location>
</feature>
<name>A0ABY5QVW4_9HYPH</name>
<feature type="region of interest" description="Disordered" evidence="1">
    <location>
        <begin position="44"/>
        <end position="63"/>
    </location>
</feature>
<dbReference type="RefSeq" id="WP_258119824.1">
    <property type="nucleotide sequence ID" value="NZ_CP062229.1"/>
</dbReference>
<evidence type="ECO:0000313" key="3">
    <source>
        <dbReference type="Proteomes" id="UP001058098"/>
    </source>
</evidence>
<reference evidence="2" key="1">
    <citation type="submission" date="2020-09" db="EMBL/GenBank/DDBJ databases">
        <title>Rhizobia associated with sainfoin plants.</title>
        <authorList>
            <person name="Asharfi S."/>
            <person name="Kuzmanovic N."/>
            <person name="Bunk B."/>
            <person name="Sproeer C."/>
            <person name="Becker M."/>
            <person name="Thuenen T."/>
        </authorList>
    </citation>
    <scope>NUCLEOTIDE SEQUENCE</scope>
    <source>
        <strain evidence="2">OM4</strain>
    </source>
</reference>
<keyword evidence="3" id="KW-1185">Reference proteome</keyword>
<evidence type="ECO:0000313" key="2">
    <source>
        <dbReference type="EMBL" id="UVC15168.1"/>
    </source>
</evidence>
<protein>
    <submittedName>
        <fullName evidence="2">Uncharacterized protein</fullName>
    </submittedName>
</protein>